<feature type="region of interest" description="Disordered" evidence="1">
    <location>
        <begin position="1"/>
        <end position="29"/>
    </location>
</feature>
<dbReference type="InterPro" id="IPR014710">
    <property type="entry name" value="RmlC-like_jellyroll"/>
</dbReference>
<dbReference type="InterPro" id="IPR008579">
    <property type="entry name" value="UGlyAH_Cupin_dom"/>
</dbReference>
<evidence type="ECO:0000259" key="2">
    <source>
        <dbReference type="Pfam" id="PF05899"/>
    </source>
</evidence>
<dbReference type="Proteomes" id="UP000776164">
    <property type="component" value="Unassembled WGS sequence"/>
</dbReference>
<dbReference type="EMBL" id="JAFBBU010000001">
    <property type="protein sequence ID" value="MBM7470810.1"/>
    <property type="molecule type" value="Genomic_DNA"/>
</dbReference>
<reference evidence="3 4" key="1">
    <citation type="submission" date="2021-01" db="EMBL/GenBank/DDBJ databases">
        <title>Sequencing the genomes of 1000 actinobacteria strains.</title>
        <authorList>
            <person name="Klenk H.-P."/>
        </authorList>
    </citation>
    <scope>NUCLEOTIDE SEQUENCE [LARGE SCALE GENOMIC DNA]</scope>
    <source>
        <strain evidence="3 4">DSM 13057</strain>
    </source>
</reference>
<feature type="domain" description="(S)-ureidoglycine aminohydrolase cupin" evidence="2">
    <location>
        <begin position="44"/>
        <end position="114"/>
    </location>
</feature>
<dbReference type="PANTHER" id="PTHR40943:SF1">
    <property type="entry name" value="CYTOPLASMIC PROTEIN"/>
    <property type="match status" value="1"/>
</dbReference>
<evidence type="ECO:0000256" key="1">
    <source>
        <dbReference type="SAM" id="MobiDB-lite"/>
    </source>
</evidence>
<protein>
    <submittedName>
        <fullName evidence="3">Cupin superfamily protein</fullName>
    </submittedName>
</protein>
<dbReference type="InterPro" id="IPR011051">
    <property type="entry name" value="RmlC_Cupin_sf"/>
</dbReference>
<dbReference type="PANTHER" id="PTHR40943">
    <property type="entry name" value="CYTOPLASMIC PROTEIN-RELATED"/>
    <property type="match status" value="1"/>
</dbReference>
<organism evidence="3 4">
    <name type="scientific">Subtercola frigoramans</name>
    <dbReference type="NCBI Taxonomy" id="120298"/>
    <lineage>
        <taxon>Bacteria</taxon>
        <taxon>Bacillati</taxon>
        <taxon>Actinomycetota</taxon>
        <taxon>Actinomycetes</taxon>
        <taxon>Micrococcales</taxon>
        <taxon>Microbacteriaceae</taxon>
        <taxon>Subtercola</taxon>
    </lineage>
</organism>
<evidence type="ECO:0000313" key="3">
    <source>
        <dbReference type="EMBL" id="MBM7470810.1"/>
    </source>
</evidence>
<dbReference type="Pfam" id="PF05899">
    <property type="entry name" value="Cupin_3"/>
    <property type="match status" value="1"/>
</dbReference>
<dbReference type="SUPFAM" id="SSF51182">
    <property type="entry name" value="RmlC-like cupins"/>
    <property type="match status" value="1"/>
</dbReference>
<gene>
    <name evidence="3" type="ORF">JOE66_000444</name>
</gene>
<dbReference type="Gene3D" id="2.60.120.10">
    <property type="entry name" value="Jelly Rolls"/>
    <property type="match status" value="1"/>
</dbReference>
<accession>A0ABS2L207</accession>
<name>A0ABS2L207_9MICO</name>
<evidence type="ECO:0000313" key="4">
    <source>
        <dbReference type="Proteomes" id="UP000776164"/>
    </source>
</evidence>
<keyword evidence="4" id="KW-1185">Reference proteome</keyword>
<proteinExistence type="predicted"/>
<dbReference type="RefSeq" id="WP_205106511.1">
    <property type="nucleotide sequence ID" value="NZ_BAAAHT010000018.1"/>
</dbReference>
<comment type="caution">
    <text evidence="3">The sequence shown here is derived from an EMBL/GenBank/DDBJ whole genome shotgun (WGS) entry which is preliminary data.</text>
</comment>
<sequence length="119" mass="12933">MTASNEDVNRVRETSTADAPWEPIDDGDVVAGHPSTRTLPLFESDGPVEAGIWEMSEGAARDVEVDEVCLILAGRASLVINDHPSVEITAGSFVTLRAGDRTVWTVHQPLRKFYVVTTL</sequence>